<organism evidence="1 2">
    <name type="scientific">Meloidogyne enterolobii</name>
    <name type="common">Root-knot nematode worm</name>
    <name type="synonym">Meloidogyne mayaguensis</name>
    <dbReference type="NCBI Taxonomy" id="390850"/>
    <lineage>
        <taxon>Eukaryota</taxon>
        <taxon>Metazoa</taxon>
        <taxon>Ecdysozoa</taxon>
        <taxon>Nematoda</taxon>
        <taxon>Chromadorea</taxon>
        <taxon>Rhabditida</taxon>
        <taxon>Tylenchina</taxon>
        <taxon>Tylenchomorpha</taxon>
        <taxon>Tylenchoidea</taxon>
        <taxon>Meloidogynidae</taxon>
        <taxon>Meloidogyninae</taxon>
        <taxon>Meloidogyne</taxon>
    </lineage>
</organism>
<protein>
    <submittedName>
        <fullName evidence="1">Uncharacterized protein</fullName>
    </submittedName>
</protein>
<dbReference type="EMBL" id="CAJEWN010000422">
    <property type="protein sequence ID" value="CAD2182137.1"/>
    <property type="molecule type" value="Genomic_DNA"/>
</dbReference>
<dbReference type="AlphaFoldDB" id="A0A6V7W4L8"/>
<sequence length="50" mass="5860">MNKIEDESKYLNLPKKTQVKIFLVISITICCLNMGEETWRTKNLLNGFKI</sequence>
<name>A0A6V7W4L8_MELEN</name>
<proteinExistence type="predicted"/>
<dbReference type="Proteomes" id="UP000580250">
    <property type="component" value="Unassembled WGS sequence"/>
</dbReference>
<accession>A0A6V7W4L8</accession>
<evidence type="ECO:0000313" key="1">
    <source>
        <dbReference type="EMBL" id="CAD2182137.1"/>
    </source>
</evidence>
<comment type="caution">
    <text evidence="1">The sequence shown here is derived from an EMBL/GenBank/DDBJ whole genome shotgun (WGS) entry which is preliminary data.</text>
</comment>
<reference evidence="1 2" key="1">
    <citation type="submission" date="2020-08" db="EMBL/GenBank/DDBJ databases">
        <authorList>
            <person name="Koutsovoulos G."/>
            <person name="Danchin GJ E."/>
        </authorList>
    </citation>
    <scope>NUCLEOTIDE SEQUENCE [LARGE SCALE GENOMIC DNA]</scope>
</reference>
<gene>
    <name evidence="1" type="ORF">MENT_LOCUS34325</name>
</gene>
<evidence type="ECO:0000313" key="2">
    <source>
        <dbReference type="Proteomes" id="UP000580250"/>
    </source>
</evidence>